<reference evidence="3" key="1">
    <citation type="submission" date="2018-12" db="EMBL/GenBank/DDBJ databases">
        <title>Tengunoibacter tsumagoiensis gen. nov., sp. nov., Dictyobacter kobayashii sp. nov., D. alpinus sp. nov., and D. joshuensis sp. nov. and description of Dictyobacteraceae fam. nov. within the order Ktedonobacterales isolated from Tengu-no-mugimeshi.</title>
        <authorList>
            <person name="Wang C.M."/>
            <person name="Zheng Y."/>
            <person name="Sakai Y."/>
            <person name="Toyoda A."/>
            <person name="Minakuchi Y."/>
            <person name="Abe K."/>
            <person name="Yokota A."/>
            <person name="Yabe S."/>
        </authorList>
    </citation>
    <scope>NUCLEOTIDE SEQUENCE [LARGE SCALE GENOMIC DNA]</scope>
    <source>
        <strain evidence="3">S-27</strain>
    </source>
</reference>
<dbReference type="Proteomes" id="UP000287224">
    <property type="component" value="Unassembled WGS sequence"/>
</dbReference>
<feature type="domain" description="Transposase Tn5-like N-terminal" evidence="1">
    <location>
        <begin position="10"/>
        <end position="67"/>
    </location>
</feature>
<evidence type="ECO:0000259" key="1">
    <source>
        <dbReference type="Pfam" id="PF14706"/>
    </source>
</evidence>
<dbReference type="InterPro" id="IPR054836">
    <property type="entry name" value="Tn5_transposase"/>
</dbReference>
<comment type="caution">
    <text evidence="2">The sequence shown here is derived from an EMBL/GenBank/DDBJ whole genome shotgun (WGS) entry which is preliminary data.</text>
</comment>
<dbReference type="OrthoDB" id="139608at2"/>
<dbReference type="Gene3D" id="1.10.740.10">
    <property type="entry name" value="Transferase Inhibitor Protein From Tn5, Chain"/>
    <property type="match status" value="1"/>
</dbReference>
<dbReference type="SUPFAM" id="SSF53098">
    <property type="entry name" value="Ribonuclease H-like"/>
    <property type="match status" value="1"/>
</dbReference>
<dbReference type="PANTHER" id="PTHR37319">
    <property type="entry name" value="TRANSPOSASE"/>
    <property type="match status" value="1"/>
</dbReference>
<proteinExistence type="predicted"/>
<evidence type="ECO:0000313" key="3">
    <source>
        <dbReference type="Proteomes" id="UP000287224"/>
    </source>
</evidence>
<dbReference type="Gene3D" id="1.10.246.40">
    <property type="entry name" value="Tn5 transposase, domain 1"/>
    <property type="match status" value="1"/>
</dbReference>
<dbReference type="Pfam" id="PF14706">
    <property type="entry name" value="Tnp_DNA_bind"/>
    <property type="match status" value="1"/>
</dbReference>
<name>A0A401ZR42_9CHLR</name>
<organism evidence="2 3">
    <name type="scientific">Dictyobacter aurantiacus</name>
    <dbReference type="NCBI Taxonomy" id="1936993"/>
    <lineage>
        <taxon>Bacteria</taxon>
        <taxon>Bacillati</taxon>
        <taxon>Chloroflexota</taxon>
        <taxon>Ktedonobacteria</taxon>
        <taxon>Ktedonobacterales</taxon>
        <taxon>Dictyobacteraceae</taxon>
        <taxon>Dictyobacter</taxon>
    </lineage>
</organism>
<protein>
    <submittedName>
        <fullName evidence="2">IS4 family transposase</fullName>
    </submittedName>
</protein>
<accession>A0A401ZR42</accession>
<dbReference type="RefSeq" id="WP_126601736.1">
    <property type="nucleotide sequence ID" value="NZ_BIFQ01000002.1"/>
</dbReference>
<dbReference type="NCBIfam" id="NF033590">
    <property type="entry name" value="transpos_IS4_3"/>
    <property type="match status" value="1"/>
</dbReference>
<keyword evidence="3" id="KW-1185">Reference proteome</keyword>
<dbReference type="PANTHER" id="PTHR37319:SF1">
    <property type="entry name" value="TRANSPOSASE TN5 DIMERISATION DOMAIN-CONTAINING PROTEIN"/>
    <property type="match status" value="1"/>
</dbReference>
<dbReference type="InterPro" id="IPR038215">
    <property type="entry name" value="TN5-like_N_sf"/>
</dbReference>
<dbReference type="InterPro" id="IPR014737">
    <property type="entry name" value="Transposase_Tn5-like_C"/>
</dbReference>
<gene>
    <name evidence="2" type="ORF">KDAU_66680</name>
</gene>
<dbReference type="InterPro" id="IPR012337">
    <property type="entry name" value="RNaseH-like_sf"/>
</dbReference>
<dbReference type="Gene3D" id="3.90.350.10">
    <property type="entry name" value="Transposase Inhibitor Protein From Tn5, Chain A, domain 1"/>
    <property type="match status" value="1"/>
</dbReference>
<sequence>MEQAPLQHADTWAVETFGAAELGDPRRTDRLIKIAHALAERPSASLPRALETWGETQGGYRFLSNPAFGYEDLLLPHWSQTYDAATQCARTLLLADITEFDFTRHNALKGRGPVGNSRENIGFSLHTVLAMDPQTQAILGCMMLSPFIRQLAPLGETKAERKKRERESQVWEESIQQIGRVPERHQWIYVSDSNSDVYTFWQTCEDLGYDFVLRVAQDRNVEIAQEDGQAELDEGHLKSLARALPRVDAHLVNIPAQHAQPRREALLQINFQQVRVQPPLHGAWLRKTEIVAWIVRVWESQPPEGQEPLEWILLTTLPITCPSEAWEVVRWYGWRWLLEDFHKALKTGCRMEHHNLQSIEAQWKLLALLTPIALRLLIIRQTAQQAGESPATDVVSQNAIQVIILLDKRHRSITTVQELWHAIARLGGYLDRKSDGPPGWQTLWKGWMRVMDVLDGVHLATLLHPS</sequence>
<dbReference type="AlphaFoldDB" id="A0A401ZR42"/>
<dbReference type="EMBL" id="BIFQ01000002">
    <property type="protein sequence ID" value="GCE09339.1"/>
    <property type="molecule type" value="Genomic_DNA"/>
</dbReference>
<evidence type="ECO:0000313" key="2">
    <source>
        <dbReference type="EMBL" id="GCE09339.1"/>
    </source>
</evidence>
<dbReference type="InterPro" id="IPR014735">
    <property type="entry name" value="Transposase_Tn5-like_N"/>
</dbReference>
<dbReference type="InterPro" id="IPR047768">
    <property type="entry name" value="Tn5p-like"/>
</dbReference>